<dbReference type="GO" id="GO:0061710">
    <property type="term" value="F:L-threonylcarbamoyladenylate synthase"/>
    <property type="evidence" value="ECO:0007669"/>
    <property type="project" value="UniProtKB-EC"/>
</dbReference>
<evidence type="ECO:0000256" key="8">
    <source>
        <dbReference type="ARBA" id="ARBA00048366"/>
    </source>
</evidence>
<evidence type="ECO:0000256" key="7">
    <source>
        <dbReference type="ARBA" id="ARBA00022840"/>
    </source>
</evidence>
<sequence>MPRMLAHAAVYRLRAHLRRGGVVAYPTESSYGLGCLPRHVRGLRRVVALKQRPQHKGLISIGADLAQLQPLLQPLSPAQQALLAQNWPAAKTYLIAAAAQTPTMLRGRGRHKLAVRVPAHAGARQLCRQLGTALVSTSCNRSGERPCVRAAEVRRRFGDKVWLVPGRCGGNRQPSQIIDLASGVRLR</sequence>
<name>A0A892ZHJ0_9NEIS</name>
<organism evidence="11 12">
    <name type="scientific">Paralysiella testudinis</name>
    <dbReference type="NCBI Taxonomy" id="2809020"/>
    <lineage>
        <taxon>Bacteria</taxon>
        <taxon>Pseudomonadati</taxon>
        <taxon>Pseudomonadota</taxon>
        <taxon>Betaproteobacteria</taxon>
        <taxon>Neisseriales</taxon>
        <taxon>Neisseriaceae</taxon>
        <taxon>Paralysiella</taxon>
    </lineage>
</organism>
<evidence type="ECO:0000256" key="6">
    <source>
        <dbReference type="ARBA" id="ARBA00022741"/>
    </source>
</evidence>
<dbReference type="InterPro" id="IPR023535">
    <property type="entry name" value="TC-AMP_synthase"/>
</dbReference>
<keyword evidence="4 9" id="KW-0819">tRNA processing</keyword>
<keyword evidence="5 9" id="KW-0548">Nucleotidyltransferase</keyword>
<gene>
    <name evidence="9" type="primary">tsaC</name>
    <name evidence="11" type="ORF">JQU52_03045</name>
</gene>
<evidence type="ECO:0000313" key="12">
    <source>
        <dbReference type="Proteomes" id="UP000653156"/>
    </source>
</evidence>
<dbReference type="GO" id="GO:0000049">
    <property type="term" value="F:tRNA binding"/>
    <property type="evidence" value="ECO:0007669"/>
    <property type="project" value="TreeGrafter"/>
</dbReference>
<keyword evidence="3 9" id="KW-0808">Transferase</keyword>
<evidence type="ECO:0000256" key="3">
    <source>
        <dbReference type="ARBA" id="ARBA00022679"/>
    </source>
</evidence>
<evidence type="ECO:0000259" key="10">
    <source>
        <dbReference type="PROSITE" id="PS51163"/>
    </source>
</evidence>
<feature type="domain" description="YrdC-like" evidence="10">
    <location>
        <begin position="7"/>
        <end position="187"/>
    </location>
</feature>
<dbReference type="GO" id="GO:0005524">
    <property type="term" value="F:ATP binding"/>
    <property type="evidence" value="ECO:0007669"/>
    <property type="project" value="UniProtKB-UniRule"/>
</dbReference>
<dbReference type="InterPro" id="IPR017945">
    <property type="entry name" value="DHBP_synth_RibB-like_a/b_dom"/>
</dbReference>
<dbReference type="Pfam" id="PF01300">
    <property type="entry name" value="Sua5_yciO_yrdC"/>
    <property type="match status" value="1"/>
</dbReference>
<dbReference type="EC" id="2.7.7.87" evidence="9"/>
<dbReference type="InterPro" id="IPR006070">
    <property type="entry name" value="Sua5-like_dom"/>
</dbReference>
<dbReference type="PANTHER" id="PTHR17490:SF18">
    <property type="entry name" value="THREONYLCARBAMOYL-AMP SYNTHASE"/>
    <property type="match status" value="1"/>
</dbReference>
<comment type="subcellular location">
    <subcellularLocation>
        <location evidence="1 9">Cytoplasm</location>
    </subcellularLocation>
</comment>
<comment type="catalytic activity">
    <reaction evidence="8 9">
        <text>L-threonine + hydrogencarbonate + ATP = L-threonylcarbamoyladenylate + diphosphate + H2O</text>
        <dbReference type="Rhea" id="RHEA:36407"/>
        <dbReference type="ChEBI" id="CHEBI:15377"/>
        <dbReference type="ChEBI" id="CHEBI:17544"/>
        <dbReference type="ChEBI" id="CHEBI:30616"/>
        <dbReference type="ChEBI" id="CHEBI:33019"/>
        <dbReference type="ChEBI" id="CHEBI:57926"/>
        <dbReference type="ChEBI" id="CHEBI:73682"/>
        <dbReference type="EC" id="2.7.7.87"/>
    </reaction>
</comment>
<evidence type="ECO:0000256" key="4">
    <source>
        <dbReference type="ARBA" id="ARBA00022694"/>
    </source>
</evidence>
<dbReference type="KEGG" id="ptes:JQU52_03045"/>
<protein>
    <recommendedName>
        <fullName evidence="9">Threonylcarbamoyl-AMP synthase</fullName>
        <shortName evidence="9">TC-AMP synthase</shortName>
        <ecNumber evidence="9">2.7.7.87</ecNumber>
    </recommendedName>
    <alternativeName>
        <fullName evidence="9">L-threonylcarbamoyladenylate synthase</fullName>
    </alternativeName>
    <alternativeName>
        <fullName evidence="9">t(6)A37 threonylcarbamoyladenosine biosynthesis protein TsaC</fullName>
    </alternativeName>
    <alternativeName>
        <fullName evidence="9">tRNA threonylcarbamoyladenosine biosynthesis protein TsaC</fullName>
    </alternativeName>
</protein>
<proteinExistence type="inferred from homology"/>
<dbReference type="EMBL" id="CP069798">
    <property type="protein sequence ID" value="QRQ82402.1"/>
    <property type="molecule type" value="Genomic_DNA"/>
</dbReference>
<dbReference type="PANTHER" id="PTHR17490">
    <property type="entry name" value="SUA5"/>
    <property type="match status" value="1"/>
</dbReference>
<dbReference type="AlphaFoldDB" id="A0A892ZHJ0"/>
<dbReference type="GO" id="GO:0002949">
    <property type="term" value="P:tRNA threonylcarbamoyladenosine modification"/>
    <property type="evidence" value="ECO:0007669"/>
    <property type="project" value="UniProtKB-UniRule"/>
</dbReference>
<dbReference type="GO" id="GO:0005737">
    <property type="term" value="C:cytoplasm"/>
    <property type="evidence" value="ECO:0007669"/>
    <property type="project" value="UniProtKB-SubCell"/>
</dbReference>
<dbReference type="Gene3D" id="3.90.870.10">
    <property type="entry name" value="DHBP synthase"/>
    <property type="match status" value="1"/>
</dbReference>
<evidence type="ECO:0000256" key="9">
    <source>
        <dbReference type="HAMAP-Rule" id="MF_01852"/>
    </source>
</evidence>
<dbReference type="Proteomes" id="UP000653156">
    <property type="component" value="Chromosome"/>
</dbReference>
<comment type="function">
    <text evidence="9">Required for the formation of a threonylcarbamoyl group on adenosine at position 37 (t(6)A37) in tRNAs that read codons beginning with adenine. Catalyzes the conversion of L-threonine, HCO(3)(-)/CO(2) and ATP to give threonylcarbamoyl-AMP (TC-AMP) as the acyladenylate intermediate, with the release of diphosphate.</text>
</comment>
<keyword evidence="2 9" id="KW-0963">Cytoplasm</keyword>
<evidence type="ECO:0000256" key="2">
    <source>
        <dbReference type="ARBA" id="ARBA00022490"/>
    </source>
</evidence>
<keyword evidence="12" id="KW-1185">Reference proteome</keyword>
<dbReference type="SUPFAM" id="SSF55821">
    <property type="entry name" value="YrdC/RibB"/>
    <property type="match status" value="1"/>
</dbReference>
<dbReference type="PROSITE" id="PS51163">
    <property type="entry name" value="YRDC"/>
    <property type="match status" value="1"/>
</dbReference>
<accession>A0A892ZHJ0</accession>
<dbReference type="GO" id="GO:0003725">
    <property type="term" value="F:double-stranded RNA binding"/>
    <property type="evidence" value="ECO:0007669"/>
    <property type="project" value="InterPro"/>
</dbReference>
<keyword evidence="7 9" id="KW-0067">ATP-binding</keyword>
<keyword evidence="6 9" id="KW-0547">Nucleotide-binding</keyword>
<dbReference type="InterPro" id="IPR050156">
    <property type="entry name" value="TC-AMP_synthase_SUA5"/>
</dbReference>
<comment type="similarity">
    <text evidence="9">Belongs to the SUA5 family. TsaC subfamily.</text>
</comment>
<evidence type="ECO:0000256" key="1">
    <source>
        <dbReference type="ARBA" id="ARBA00004496"/>
    </source>
</evidence>
<reference evidence="11" key="1">
    <citation type="submission" date="2021-02" db="EMBL/GenBank/DDBJ databases">
        <title>Neisseriaceae sp. 26B isolated from the cloaca of a Common Toad-headed Turtle (Mesoclemmys nasuta).</title>
        <authorList>
            <person name="Spergser J."/>
            <person name="Busse H.-J."/>
        </authorList>
    </citation>
    <scope>NUCLEOTIDE SEQUENCE</scope>
    <source>
        <strain evidence="11">26B</strain>
    </source>
</reference>
<evidence type="ECO:0000313" key="11">
    <source>
        <dbReference type="EMBL" id="QRQ82402.1"/>
    </source>
</evidence>
<dbReference type="HAMAP" id="MF_01852">
    <property type="entry name" value="TsaC"/>
    <property type="match status" value="1"/>
</dbReference>
<dbReference type="GO" id="GO:0006450">
    <property type="term" value="P:regulation of translational fidelity"/>
    <property type="evidence" value="ECO:0007669"/>
    <property type="project" value="TreeGrafter"/>
</dbReference>
<evidence type="ECO:0000256" key="5">
    <source>
        <dbReference type="ARBA" id="ARBA00022695"/>
    </source>
</evidence>
<dbReference type="RefSeq" id="WP_230339684.1">
    <property type="nucleotide sequence ID" value="NZ_CP069798.1"/>
</dbReference>